<evidence type="ECO:0000259" key="1">
    <source>
        <dbReference type="Pfam" id="PF01636"/>
    </source>
</evidence>
<dbReference type="InterPro" id="IPR011009">
    <property type="entry name" value="Kinase-like_dom_sf"/>
</dbReference>
<organism evidence="2 3">
    <name type="scientific">Aureobasidium pullulans</name>
    <name type="common">Black yeast</name>
    <name type="synonym">Pullularia pullulans</name>
    <dbReference type="NCBI Taxonomy" id="5580"/>
    <lineage>
        <taxon>Eukaryota</taxon>
        <taxon>Fungi</taxon>
        <taxon>Dikarya</taxon>
        <taxon>Ascomycota</taxon>
        <taxon>Pezizomycotina</taxon>
        <taxon>Dothideomycetes</taxon>
        <taxon>Dothideomycetidae</taxon>
        <taxon>Dothideales</taxon>
        <taxon>Saccotheciaceae</taxon>
        <taxon>Aureobasidium</taxon>
    </lineage>
</organism>
<dbReference type="AlphaFoldDB" id="A0A4S8VAS1"/>
<sequence length="453" mass="52791">MDEDDLNKDHQHATNKWAKHFLDKYGDQGVEKLASSYREGQPCRWELKKNGSFNSCHKVVFEDGTAWAVRFPIPGRVMHPDEKIRREVAIMRFVKEKTKIPVPKVIAFGTAADNHDPSIGPFLITDWVEGIPVTSLIEELPRPSWGPVLRHDIEDNLLRKIYSQMASILLELAEHDFDKIGELSMVEEDNTLPLWSINYRPMTMKMNDVEAGGNVIVDDHTLPPFETTTDYMQHLVQQNITHLHKQRNSIDDAADARRKFILRCRMEALVPYFTSKTHDSGPFKLFCDDFRFGNVLIDENTLEFTGVIDWEWTYAAPQQFLFSAPSWLILERPTSWTENGESRYKDNFTVFLRCLGEEEEKRQSQSSFAPPEDKRMSTLMRQSLDDGTFWLTQLVQEAFSFDEEILWRNLEKAVYRRGLLEVGVPSEEDVEKFVETKLMELDQYNLDLRMLER</sequence>
<dbReference type="EMBL" id="QZAJ01000588">
    <property type="protein sequence ID" value="THW08543.1"/>
    <property type="molecule type" value="Genomic_DNA"/>
</dbReference>
<evidence type="ECO:0000313" key="2">
    <source>
        <dbReference type="EMBL" id="THW08543.1"/>
    </source>
</evidence>
<name>A0A4S8VAS1_AURPU</name>
<reference evidence="2 3" key="1">
    <citation type="submission" date="2018-10" db="EMBL/GenBank/DDBJ databases">
        <title>Fifty Aureobasidium pullulans genomes reveal a recombining polyextremotolerant generalist.</title>
        <authorList>
            <person name="Gostincar C."/>
            <person name="Turk M."/>
            <person name="Zajc J."/>
            <person name="Gunde-Cimerman N."/>
        </authorList>
    </citation>
    <scope>NUCLEOTIDE SEQUENCE [LARGE SCALE GENOMIC DNA]</scope>
    <source>
        <strain evidence="2 3">EXF-11318</strain>
    </source>
</reference>
<dbReference type="PANTHER" id="PTHR21310">
    <property type="entry name" value="AMINOGLYCOSIDE PHOSPHOTRANSFERASE-RELATED-RELATED"/>
    <property type="match status" value="1"/>
</dbReference>
<proteinExistence type="predicted"/>
<gene>
    <name evidence="2" type="ORF">D6D24_09119</name>
</gene>
<dbReference type="InterPro" id="IPR002575">
    <property type="entry name" value="Aminoglycoside_PTrfase"/>
</dbReference>
<dbReference type="Gene3D" id="3.90.1200.10">
    <property type="match status" value="1"/>
</dbReference>
<dbReference type="Pfam" id="PF01636">
    <property type="entry name" value="APH"/>
    <property type="match status" value="1"/>
</dbReference>
<dbReference type="SUPFAM" id="SSF56112">
    <property type="entry name" value="Protein kinase-like (PK-like)"/>
    <property type="match status" value="1"/>
</dbReference>
<dbReference type="PANTHER" id="PTHR21310:SF37">
    <property type="entry name" value="AMINOGLYCOSIDE PHOSPHOTRANSFERASE DOMAIN-CONTAINING PROTEIN"/>
    <property type="match status" value="1"/>
</dbReference>
<protein>
    <recommendedName>
        <fullName evidence="1">Aminoglycoside phosphotransferase domain-containing protein</fullName>
    </recommendedName>
</protein>
<dbReference type="Proteomes" id="UP000308014">
    <property type="component" value="Unassembled WGS sequence"/>
</dbReference>
<accession>A0A4S8VAS1</accession>
<evidence type="ECO:0000313" key="3">
    <source>
        <dbReference type="Proteomes" id="UP000308014"/>
    </source>
</evidence>
<feature type="domain" description="Aminoglycoside phosphotransferase" evidence="1">
    <location>
        <begin position="65"/>
        <end position="311"/>
    </location>
</feature>
<comment type="caution">
    <text evidence="2">The sequence shown here is derived from an EMBL/GenBank/DDBJ whole genome shotgun (WGS) entry which is preliminary data.</text>
</comment>
<dbReference type="InterPro" id="IPR051678">
    <property type="entry name" value="AGP_Transferase"/>
</dbReference>
<dbReference type="Gene3D" id="3.30.200.20">
    <property type="entry name" value="Phosphorylase Kinase, domain 1"/>
    <property type="match status" value="1"/>
</dbReference>